<dbReference type="EMBL" id="LUEZ02000080">
    <property type="protein sequence ID" value="RDB19488.1"/>
    <property type="molecule type" value="Genomic_DNA"/>
</dbReference>
<sequence>MEARRKGRQLKSDVKLAALRYAESEYWTLCVDNILHRIHDDHHYAPPKVTAISILRLHKGDLLEDRLRTPGHLVIFSSPT</sequence>
<reference evidence="1" key="1">
    <citation type="submission" date="2018-04" db="EMBL/GenBank/DDBJ databases">
        <title>Whole genome sequencing of Hypsizygus marmoreus.</title>
        <authorList>
            <person name="Choi I.-G."/>
            <person name="Min B."/>
            <person name="Kim J.-G."/>
            <person name="Kim S."/>
            <person name="Oh Y.-L."/>
            <person name="Kong W.-S."/>
            <person name="Park H."/>
            <person name="Jeong J."/>
            <person name="Song E.-S."/>
        </authorList>
    </citation>
    <scope>NUCLEOTIDE SEQUENCE [LARGE SCALE GENOMIC DNA]</scope>
    <source>
        <strain evidence="1">51987-8</strain>
    </source>
</reference>
<evidence type="ECO:0000313" key="1">
    <source>
        <dbReference type="EMBL" id="RDB19488.1"/>
    </source>
</evidence>
<dbReference type="AlphaFoldDB" id="A0A369JC77"/>
<accession>A0A369JC77</accession>
<proteinExistence type="predicted"/>
<comment type="caution">
    <text evidence="1">The sequence shown here is derived from an EMBL/GenBank/DDBJ whole genome shotgun (WGS) entry which is preliminary data.</text>
</comment>
<organism evidence="1 2">
    <name type="scientific">Hypsizygus marmoreus</name>
    <name type="common">White beech mushroom</name>
    <name type="synonym">Agaricus marmoreus</name>
    <dbReference type="NCBI Taxonomy" id="39966"/>
    <lineage>
        <taxon>Eukaryota</taxon>
        <taxon>Fungi</taxon>
        <taxon>Dikarya</taxon>
        <taxon>Basidiomycota</taxon>
        <taxon>Agaricomycotina</taxon>
        <taxon>Agaricomycetes</taxon>
        <taxon>Agaricomycetidae</taxon>
        <taxon>Agaricales</taxon>
        <taxon>Tricholomatineae</taxon>
        <taxon>Lyophyllaceae</taxon>
        <taxon>Hypsizygus</taxon>
    </lineage>
</organism>
<keyword evidence="2" id="KW-1185">Reference proteome</keyword>
<dbReference type="InParanoid" id="A0A369JC77"/>
<protein>
    <submittedName>
        <fullName evidence="1">Uncharacterized protein</fullName>
    </submittedName>
</protein>
<name>A0A369JC77_HYPMA</name>
<gene>
    <name evidence="1" type="ORF">Hypma_013459</name>
</gene>
<evidence type="ECO:0000313" key="2">
    <source>
        <dbReference type="Proteomes" id="UP000076154"/>
    </source>
</evidence>
<dbReference type="Proteomes" id="UP000076154">
    <property type="component" value="Unassembled WGS sequence"/>
</dbReference>